<evidence type="ECO:0000313" key="10">
    <source>
        <dbReference type="EMBL" id="ASJ20929.1"/>
    </source>
</evidence>
<feature type="domain" description="ABC transporter" evidence="8">
    <location>
        <begin position="340"/>
        <end position="552"/>
    </location>
</feature>
<keyword evidence="4 10" id="KW-0067">ATP-binding</keyword>
<dbReference type="GO" id="GO:0005886">
    <property type="term" value="C:plasma membrane"/>
    <property type="evidence" value="ECO:0007669"/>
    <property type="project" value="UniProtKB-SubCell"/>
</dbReference>
<evidence type="ECO:0000259" key="8">
    <source>
        <dbReference type="PROSITE" id="PS50893"/>
    </source>
</evidence>
<feature type="domain" description="ABC transmembrane type-1" evidence="9">
    <location>
        <begin position="24"/>
        <end position="321"/>
    </location>
</feature>
<accession>A0AAC9TTF2</accession>
<keyword evidence="6 7" id="KW-0472">Membrane</keyword>
<dbReference type="Proteomes" id="UP000264880">
    <property type="component" value="Chromosome"/>
</dbReference>
<dbReference type="GO" id="GO:0015421">
    <property type="term" value="F:ABC-type oligopeptide transporter activity"/>
    <property type="evidence" value="ECO:0007669"/>
    <property type="project" value="TreeGrafter"/>
</dbReference>
<feature type="transmembrane region" description="Helical" evidence="7">
    <location>
        <begin position="12"/>
        <end position="45"/>
    </location>
</feature>
<dbReference type="RefSeq" id="WP_008730140.1">
    <property type="nucleotide sequence ID" value="NZ_CP019914.1"/>
</dbReference>
<dbReference type="PANTHER" id="PTHR43394:SF1">
    <property type="entry name" value="ATP-BINDING CASSETTE SUB-FAMILY B MEMBER 10, MITOCHONDRIAL"/>
    <property type="match status" value="1"/>
</dbReference>
<feature type="transmembrane region" description="Helical" evidence="7">
    <location>
        <begin position="133"/>
        <end position="155"/>
    </location>
</feature>
<evidence type="ECO:0000256" key="6">
    <source>
        <dbReference type="ARBA" id="ARBA00023136"/>
    </source>
</evidence>
<feature type="transmembrane region" description="Helical" evidence="7">
    <location>
        <begin position="57"/>
        <end position="77"/>
    </location>
</feature>
<evidence type="ECO:0000313" key="11">
    <source>
        <dbReference type="Proteomes" id="UP000264880"/>
    </source>
</evidence>
<evidence type="ECO:0000256" key="5">
    <source>
        <dbReference type="ARBA" id="ARBA00022989"/>
    </source>
</evidence>
<dbReference type="SUPFAM" id="SSF90123">
    <property type="entry name" value="ABC transporter transmembrane region"/>
    <property type="match status" value="1"/>
</dbReference>
<evidence type="ECO:0000256" key="3">
    <source>
        <dbReference type="ARBA" id="ARBA00022741"/>
    </source>
</evidence>
<dbReference type="Pfam" id="PF00005">
    <property type="entry name" value="ABC_tran"/>
    <property type="match status" value="1"/>
</dbReference>
<dbReference type="EMBL" id="CP019914">
    <property type="protein sequence ID" value="ASJ20929.1"/>
    <property type="molecule type" value="Genomic_DNA"/>
</dbReference>
<reference evidence="10 11" key="1">
    <citation type="submission" date="2017-02" db="EMBL/GenBank/DDBJ databases">
        <title>Complete genome sequence of Brachyspira hampsonii genomovar I strain NSH-16 (ATCC BAA-2463).</title>
        <authorList>
            <person name="Mirajkar N.S."/>
            <person name="Gebhart C.J."/>
        </authorList>
    </citation>
    <scope>NUCLEOTIDE SEQUENCE [LARGE SCALE GENOMIC DNA]</scope>
    <source>
        <strain evidence="10 11">NSH-16</strain>
    </source>
</reference>
<dbReference type="SUPFAM" id="SSF52540">
    <property type="entry name" value="P-loop containing nucleoside triphosphate hydrolases"/>
    <property type="match status" value="1"/>
</dbReference>
<evidence type="ECO:0000256" key="2">
    <source>
        <dbReference type="ARBA" id="ARBA00022692"/>
    </source>
</evidence>
<protein>
    <submittedName>
        <fullName evidence="10">ABC transporter ATP-binding protein</fullName>
    </submittedName>
</protein>
<proteinExistence type="predicted"/>
<evidence type="ECO:0000256" key="7">
    <source>
        <dbReference type="SAM" id="Phobius"/>
    </source>
</evidence>
<dbReference type="GO" id="GO:0005524">
    <property type="term" value="F:ATP binding"/>
    <property type="evidence" value="ECO:0007669"/>
    <property type="project" value="UniProtKB-KW"/>
</dbReference>
<feature type="transmembrane region" description="Helical" evidence="7">
    <location>
        <begin position="281"/>
        <end position="301"/>
    </location>
</feature>
<evidence type="ECO:0000256" key="1">
    <source>
        <dbReference type="ARBA" id="ARBA00004651"/>
    </source>
</evidence>
<dbReference type="GO" id="GO:0016887">
    <property type="term" value="F:ATP hydrolysis activity"/>
    <property type="evidence" value="ECO:0007669"/>
    <property type="project" value="InterPro"/>
</dbReference>
<organism evidence="10 11">
    <name type="scientific">Brachyspira hampsonii</name>
    <dbReference type="NCBI Taxonomy" id="1287055"/>
    <lineage>
        <taxon>Bacteria</taxon>
        <taxon>Pseudomonadati</taxon>
        <taxon>Spirochaetota</taxon>
        <taxon>Spirochaetia</taxon>
        <taxon>Brachyspirales</taxon>
        <taxon>Brachyspiraceae</taxon>
        <taxon>Brachyspira</taxon>
    </lineage>
</organism>
<dbReference type="PANTHER" id="PTHR43394">
    <property type="entry name" value="ATP-DEPENDENT PERMEASE MDL1, MITOCHONDRIAL"/>
    <property type="match status" value="1"/>
</dbReference>
<name>A0AAC9TTF2_9SPIR</name>
<feature type="transmembrane region" description="Helical" evidence="7">
    <location>
        <begin position="161"/>
        <end position="181"/>
    </location>
</feature>
<dbReference type="KEGG" id="bhp:BHAMNSH16_04420"/>
<dbReference type="Gene3D" id="3.40.50.300">
    <property type="entry name" value="P-loop containing nucleotide triphosphate hydrolases"/>
    <property type="match status" value="1"/>
</dbReference>
<keyword evidence="2 7" id="KW-0812">Transmembrane</keyword>
<evidence type="ECO:0000259" key="9">
    <source>
        <dbReference type="PROSITE" id="PS50929"/>
    </source>
</evidence>
<dbReference type="PROSITE" id="PS50929">
    <property type="entry name" value="ABC_TM1F"/>
    <property type="match status" value="1"/>
</dbReference>
<dbReference type="InterPro" id="IPR027417">
    <property type="entry name" value="P-loop_NTPase"/>
</dbReference>
<dbReference type="SMART" id="SM00382">
    <property type="entry name" value="AAA"/>
    <property type="match status" value="1"/>
</dbReference>
<keyword evidence="11" id="KW-1185">Reference proteome</keyword>
<dbReference type="InterPro" id="IPR011527">
    <property type="entry name" value="ABC1_TM_dom"/>
</dbReference>
<feature type="transmembrane region" description="Helical" evidence="7">
    <location>
        <begin position="247"/>
        <end position="269"/>
    </location>
</feature>
<dbReference type="PROSITE" id="PS50893">
    <property type="entry name" value="ABC_TRANSPORTER_2"/>
    <property type="match status" value="1"/>
</dbReference>
<dbReference type="InterPro" id="IPR036640">
    <property type="entry name" value="ABC1_TM_sf"/>
</dbReference>
<gene>
    <name evidence="10" type="ORF">BHAMNSH16_04420</name>
</gene>
<dbReference type="Pfam" id="PF00664">
    <property type="entry name" value="ABC_membrane"/>
    <property type="match status" value="1"/>
</dbReference>
<dbReference type="Gene3D" id="1.20.1560.10">
    <property type="entry name" value="ABC transporter type 1, transmembrane domain"/>
    <property type="match status" value="1"/>
</dbReference>
<dbReference type="PROSITE" id="PS00211">
    <property type="entry name" value="ABC_TRANSPORTER_1"/>
    <property type="match status" value="1"/>
</dbReference>
<evidence type="ECO:0000256" key="4">
    <source>
        <dbReference type="ARBA" id="ARBA00022840"/>
    </source>
</evidence>
<dbReference type="InterPro" id="IPR003439">
    <property type="entry name" value="ABC_transporter-like_ATP-bd"/>
</dbReference>
<dbReference type="InterPro" id="IPR017871">
    <property type="entry name" value="ABC_transporter-like_CS"/>
</dbReference>
<sequence length="552" mass="61496">MRRSGIKIMAELIGLITPLIHVMILAITTGVLGFLCAISITIFGGYAILTYLGLNNLFTIKTIFIIVLVLAVLRGVLHYIEQLSNHFIAFKLLALIRDKVFKALRKLSPAKLEGRDKGNLIALITSDIELLEVFYAHTISPIAIGVLTSIIMTIFIGSFNIVLGVIALLGYITIGFIIPYFSSKFGKNDGMVYRDDFGKLNSYFLDSLWGIKEILQFGYGEKRAKNIETKTDNLMHINEKLKNYEGFISALTTSAVTLFTFAVLIVSIVLSKDIKNNFANIIIPTISMASSFGPVIALSNLSNNLFMTLASGERVLNLLKEKPIIEEVYNGEKDLEFKGLECKDIYFDYEGEEILNDYNLQIEPNKIIGISGKSGSGKSTLLKLFMRFWDIKKGSLQISSKDIKDINTNSLRDMESYVTQETSIFKDTIENNIKIANQNASREDVIEACKKASLHDFIMTLPKGYDTNVGELGDTLSGGEKQRIGIARSFLHNAPFILLDEPTSNLDSLNEAVILKSIKENSDKKTVVLVSHRLSTLNIADKVYKMKTDRVS</sequence>
<comment type="subcellular location">
    <subcellularLocation>
        <location evidence="1">Cell membrane</location>
        <topology evidence="1">Multi-pass membrane protein</topology>
    </subcellularLocation>
</comment>
<keyword evidence="5 7" id="KW-1133">Transmembrane helix</keyword>
<dbReference type="AlphaFoldDB" id="A0AAC9TTF2"/>
<dbReference type="InterPro" id="IPR039421">
    <property type="entry name" value="Type_1_exporter"/>
</dbReference>
<dbReference type="InterPro" id="IPR003593">
    <property type="entry name" value="AAA+_ATPase"/>
</dbReference>
<keyword evidence="3" id="KW-0547">Nucleotide-binding</keyword>